<dbReference type="GO" id="GO:0140664">
    <property type="term" value="F:ATP-dependent DNA damage sensor activity"/>
    <property type="evidence" value="ECO:0007669"/>
    <property type="project" value="InterPro"/>
</dbReference>
<dbReference type="InterPro" id="IPR036187">
    <property type="entry name" value="DNA_mismatch_repair_MutS_sf"/>
</dbReference>
<dbReference type="AlphaFoldDB" id="L0AXW0"/>
<feature type="compositionally biased region" description="Polar residues" evidence="7">
    <location>
        <begin position="1"/>
        <end position="15"/>
    </location>
</feature>
<evidence type="ECO:0000256" key="7">
    <source>
        <dbReference type="SAM" id="MobiDB-lite"/>
    </source>
</evidence>
<dbReference type="SMART" id="SM00534">
    <property type="entry name" value="MUTSac"/>
    <property type="match status" value="1"/>
</dbReference>
<evidence type="ECO:0000256" key="4">
    <source>
        <dbReference type="ARBA" id="ARBA00022840"/>
    </source>
</evidence>
<dbReference type="Gene3D" id="3.40.50.300">
    <property type="entry name" value="P-loop containing nucleotide triphosphate hydrolases"/>
    <property type="match status" value="1"/>
</dbReference>
<gene>
    <name evidence="9" type="ORF">BEWA_032500</name>
</gene>
<dbReference type="Pfam" id="PF05192">
    <property type="entry name" value="MutS_III"/>
    <property type="match status" value="1"/>
</dbReference>
<evidence type="ECO:0000256" key="1">
    <source>
        <dbReference type="ARBA" id="ARBA00006271"/>
    </source>
</evidence>
<dbReference type="InterPro" id="IPR017261">
    <property type="entry name" value="DNA_mismatch_repair_MutS/MSH"/>
</dbReference>
<dbReference type="NCBIfam" id="NF003810">
    <property type="entry name" value="PRK05399.1"/>
    <property type="match status" value="1"/>
</dbReference>
<dbReference type="SUPFAM" id="SSF55271">
    <property type="entry name" value="DNA repair protein MutS, domain I"/>
    <property type="match status" value="1"/>
</dbReference>
<dbReference type="Proteomes" id="UP000031512">
    <property type="component" value="Chromosome 1"/>
</dbReference>
<dbReference type="InterPro" id="IPR027417">
    <property type="entry name" value="P-loop_NTPase"/>
</dbReference>
<keyword evidence="10" id="KW-1185">Reference proteome</keyword>
<dbReference type="InterPro" id="IPR045076">
    <property type="entry name" value="MutS"/>
</dbReference>
<comment type="similarity">
    <text evidence="1 6">Belongs to the DNA mismatch repair MutS family.</text>
</comment>
<dbReference type="OrthoDB" id="10252754at2759"/>
<evidence type="ECO:0000313" key="9">
    <source>
        <dbReference type="EMBL" id="AFZ80397.1"/>
    </source>
</evidence>
<dbReference type="SMART" id="SM00533">
    <property type="entry name" value="MUTSd"/>
    <property type="match status" value="1"/>
</dbReference>
<dbReference type="Gene3D" id="1.10.1420.10">
    <property type="match status" value="2"/>
</dbReference>
<feature type="region of interest" description="Disordered" evidence="7">
    <location>
        <begin position="86"/>
        <end position="106"/>
    </location>
</feature>
<feature type="region of interest" description="Disordered" evidence="7">
    <location>
        <begin position="49"/>
        <end position="68"/>
    </location>
</feature>
<dbReference type="eggNOG" id="KOG0217">
    <property type="taxonomic scope" value="Eukaryota"/>
</dbReference>
<proteinExistence type="inferred from homology"/>
<dbReference type="InterPro" id="IPR000432">
    <property type="entry name" value="DNA_mismatch_repair_MutS_C"/>
</dbReference>
<reference evidence="9 10" key="1">
    <citation type="journal article" date="2012" name="BMC Genomics">
        <title>Comparative genomic analysis and phylogenetic position of Theileria equi.</title>
        <authorList>
            <person name="Kappmeyer L.S."/>
            <person name="Thiagarajan M."/>
            <person name="Herndon D.R."/>
            <person name="Ramsay J.D."/>
            <person name="Caler E."/>
            <person name="Djikeng A."/>
            <person name="Gillespie J.J."/>
            <person name="Lau A.O."/>
            <person name="Roalson E.H."/>
            <person name="Silva J.C."/>
            <person name="Silva M.G."/>
            <person name="Suarez C.E."/>
            <person name="Ueti M.W."/>
            <person name="Nene V.M."/>
            <person name="Mealey R.H."/>
            <person name="Knowles D.P."/>
            <person name="Brayton K.A."/>
        </authorList>
    </citation>
    <scope>NUCLEOTIDE SEQUENCE [LARGE SCALE GENOMIC DNA]</scope>
    <source>
        <strain evidence="9 10">WA</strain>
    </source>
</reference>
<keyword evidence="6" id="KW-0234">DNA repair</keyword>
<dbReference type="RefSeq" id="XP_004830063.1">
    <property type="nucleotide sequence ID" value="XM_004830006.1"/>
</dbReference>
<dbReference type="PROSITE" id="PS00486">
    <property type="entry name" value="DNA_MISMATCH_REPAIR_2"/>
    <property type="match status" value="1"/>
</dbReference>
<dbReference type="EMBL" id="CP001669">
    <property type="protein sequence ID" value="AFZ80397.1"/>
    <property type="molecule type" value="Genomic_DNA"/>
</dbReference>
<evidence type="ECO:0000313" key="10">
    <source>
        <dbReference type="Proteomes" id="UP000031512"/>
    </source>
</evidence>
<feature type="domain" description="DNA mismatch repair proteins mutS family" evidence="8">
    <location>
        <begin position="1029"/>
        <end position="1045"/>
    </location>
</feature>
<dbReference type="PANTHER" id="PTHR11361">
    <property type="entry name" value="DNA MISMATCH REPAIR PROTEIN MUTS FAMILY MEMBER"/>
    <property type="match status" value="1"/>
</dbReference>
<keyword evidence="4 6" id="KW-0067">ATP-binding</keyword>
<keyword evidence="3 6" id="KW-0227">DNA damage</keyword>
<evidence type="ECO:0000256" key="2">
    <source>
        <dbReference type="ARBA" id="ARBA00022741"/>
    </source>
</evidence>
<dbReference type="GO" id="GO:0006298">
    <property type="term" value="P:mismatch repair"/>
    <property type="evidence" value="ECO:0007669"/>
    <property type="project" value="InterPro"/>
</dbReference>
<dbReference type="InterPro" id="IPR016151">
    <property type="entry name" value="DNA_mismatch_repair_MutS_N"/>
</dbReference>
<keyword evidence="5 6" id="KW-0238">DNA-binding</keyword>
<dbReference type="GO" id="GO:0032301">
    <property type="term" value="C:MutSalpha complex"/>
    <property type="evidence" value="ECO:0007669"/>
    <property type="project" value="TreeGrafter"/>
</dbReference>
<dbReference type="STRING" id="1537102.L0AXW0"/>
<dbReference type="GO" id="GO:0030983">
    <property type="term" value="F:mismatched DNA binding"/>
    <property type="evidence" value="ECO:0007669"/>
    <property type="project" value="UniProtKB-UniRule"/>
</dbReference>
<dbReference type="KEGG" id="beq:BEWA_032500"/>
<dbReference type="SUPFAM" id="SSF48334">
    <property type="entry name" value="DNA repair protein MutS, domain III"/>
    <property type="match status" value="1"/>
</dbReference>
<dbReference type="VEuPathDB" id="PiroplasmaDB:BEWA_032500"/>
<evidence type="ECO:0000256" key="5">
    <source>
        <dbReference type="ARBA" id="ARBA00023125"/>
    </source>
</evidence>
<keyword evidence="2 6" id="KW-0547">Nucleotide-binding</keyword>
<dbReference type="InterPro" id="IPR007695">
    <property type="entry name" value="DNA_mismatch_repair_MutS-lik_N"/>
</dbReference>
<organism evidence="9 10">
    <name type="scientific">Theileria equi strain WA</name>
    <dbReference type="NCBI Taxonomy" id="1537102"/>
    <lineage>
        <taxon>Eukaryota</taxon>
        <taxon>Sar</taxon>
        <taxon>Alveolata</taxon>
        <taxon>Apicomplexa</taxon>
        <taxon>Aconoidasida</taxon>
        <taxon>Piroplasmida</taxon>
        <taxon>Theileriidae</taxon>
        <taxon>Theileria</taxon>
    </lineage>
</organism>
<sequence>MDKTKSQQVKHTSIKSFFKPRIKSEPNSQESTGDLPKYASLFDKETETTLKDDVYDSQNSIKGEYDEKVTPRESLYDNLYIKEETTIPEADAQPTGNGITDLFFDDESPGPRKRVLVFDEADLPKTLKIELTDDGKNASAEKTHKDILEDSLDNPKFTHKKDPDDETIDDLFKSTFGRSSVEEYYSLNTDDDHLTPEEEEDSINTFEYDENRKVDNENLTVGNQKYEPAEDHIDDREREKYMTCKASTDSRGFKEYVENYYRYRISFLFPPWIDPSNIKDIDGNRPTDENYNPSTLWIPPKGHKWATEFKSCHYTECMQQWWKLKQSHFDSLLFFKMGKFYELFYHDACIIQSLCSLRWMGSETKPHVGFPEKSLHTYASTCVDAGYKVVVIEQTETPQQLEQRNKTEGTSDKAVKRDICEIITPGTITRPEMLGKQSRPLVFISEDEDSTGEYLALLSIDVSMSKIRYGVIRKTRDWSGLKTTLIHLCPAEVVVQKALMADASLLHSIRTLPYPPEITTHMNTDVQESLLLSRLPQTDYVSTCKPVIFLSESYLRCILLDKLIEYCSIEPIEFSEVDAMNLDASALTHLELFLSQEGTVQNSLFKYLNKTATAFGERLLRTWLLSPLVNIESINQRSECVTFLMEHNSFSASLQQQLKAFPDLERALGKILNTAANYYKKAVYFDDGIFSKLHELHTLLTRFERLEDILLDFLHQCISHFSPEFKSDFIQKVSDEFVSCTEDCAKFKNMMQITGVKTCRSATGSWAKSESIQEEIDKVMTKLDDILKNIKETAPSATYINCKFRFEVEISEAEFKRYQKITNKDVEITSTRSGFVRIRNSSILDALEDLEELEFKLKESEEEFYQYIVRGIHGKSFKFCKLVLVASQFDCLSSLATVAKNSPVPMCRPVVHPKSTSTFLDIKGCTYPLFQVNPHLFVPNDISMVDSKGIIVITGPNMGGKSTLLRQVALAVIMAQIGSYVTATSCEFTVVDCIFTRLGASDNLMQGKSTFLVELQDISALLSKATKNSLALVDELGRGTSTFDGTAIAVASLEKISEINCRCIFTTHFQDVCKAAKEMYNVVMYHMAAKIDEESQNVEFLYKLIEGICPESQGLHVAKLAGIPKNVIDIARTASLNFYKTMKGEDLARQILQAHQHNNVKLLQSLYSKFSKI</sequence>
<dbReference type="PANTHER" id="PTHR11361:SF148">
    <property type="entry name" value="DNA MISMATCH REPAIR PROTEIN MSH6"/>
    <property type="match status" value="1"/>
</dbReference>
<dbReference type="Pfam" id="PF01624">
    <property type="entry name" value="MutS_I"/>
    <property type="match status" value="1"/>
</dbReference>
<dbReference type="PIRSF" id="PIRSF037677">
    <property type="entry name" value="DNA_mis_repair_Msh6"/>
    <property type="match status" value="1"/>
</dbReference>
<evidence type="ECO:0000256" key="6">
    <source>
        <dbReference type="PIRNR" id="PIRNR037677"/>
    </source>
</evidence>
<accession>L0AXW0</accession>
<dbReference type="InterPro" id="IPR007696">
    <property type="entry name" value="DNA_mismatch_repair_MutS_core"/>
</dbReference>
<comment type="function">
    <text evidence="6">Component of the post-replicative DNA mismatch repair system (MMR).</text>
</comment>
<evidence type="ECO:0000259" key="8">
    <source>
        <dbReference type="PROSITE" id="PS00486"/>
    </source>
</evidence>
<feature type="region of interest" description="Disordered" evidence="7">
    <location>
        <begin position="1"/>
        <end position="40"/>
    </location>
</feature>
<dbReference type="Gene3D" id="3.40.1170.10">
    <property type="entry name" value="DNA repair protein MutS, domain I"/>
    <property type="match status" value="1"/>
</dbReference>
<protein>
    <recommendedName>
        <fullName evidence="6">DNA mismatch repair protein</fullName>
    </recommendedName>
</protein>
<dbReference type="SUPFAM" id="SSF52540">
    <property type="entry name" value="P-loop containing nucleoside triphosphate hydrolases"/>
    <property type="match status" value="1"/>
</dbReference>
<dbReference type="GO" id="GO:0005524">
    <property type="term" value="F:ATP binding"/>
    <property type="evidence" value="ECO:0007669"/>
    <property type="project" value="UniProtKB-UniRule"/>
</dbReference>
<name>L0AXW0_THEEQ</name>
<dbReference type="GeneID" id="15806941"/>
<evidence type="ECO:0000256" key="3">
    <source>
        <dbReference type="ARBA" id="ARBA00022763"/>
    </source>
</evidence>
<dbReference type="Pfam" id="PF00488">
    <property type="entry name" value="MutS_V"/>
    <property type="match status" value="1"/>
</dbReference>